<sequence length="558" mass="62795">MNTSLPLLFLLWCAKALCVNLPVQSNEKELSKISRNVHSNRKSFEHIQIFNPKMDYEEWTPLGRGDPLKNDPTYDYVPPVLERVHYWMDPSKRTPDPPISNTGVLILGSRTESSAITRHSTPRYQTHPPKEADSRLDTASFLDPIFQFMDKTPFGINFKSNNQNNHPIANTVQRFPLQQSSGSTLKGQPPQALQRPPYTMLMPPPPPPRQSVSLITIREPPQMLMIATTPALPITPSDNQLDSATTSAKKTFTKEPTSLANTVNVFEPVAISMPGHVEELDNQTKVEVNRMVATTPMPGTDTWIPPYPKETHVETTKATNVRQQDIGVTPNDYKKRTPIPSNDYGNSLIRKHPGHTTLPMRVPSTMTTHDHHLWNAGNVSILRATTAPMVTGAVNEMNTLTTDPIMKYYKQTLQATKGPYFLIIQGHSKVKTYGASKNPINQLSTNNEIPYNEDGESKVNKVRRSRTNRAVSYVFKARKYARRDKGYSIKKDNRRKLQVDDKKKIMFEDEDGSTLDLENLIVSSDDYDPVDVANILFKQDGGEGSGFDEFVTLQKGRG</sequence>
<dbReference type="EMBL" id="JAWJWF010000001">
    <property type="protein sequence ID" value="KAK6640180.1"/>
    <property type="molecule type" value="Genomic_DNA"/>
</dbReference>
<reference evidence="3 4" key="1">
    <citation type="submission" date="2023-09" db="EMBL/GenBank/DDBJ databases">
        <title>Genomes of two closely related lineages of the louse Polyplax serrata with different host specificities.</title>
        <authorList>
            <person name="Martinu J."/>
            <person name="Tarabai H."/>
            <person name="Stefka J."/>
            <person name="Hypsa V."/>
        </authorList>
    </citation>
    <scope>NUCLEOTIDE SEQUENCE [LARGE SCALE GENOMIC DNA]</scope>
    <source>
        <strain evidence="3">98ZLc_SE</strain>
    </source>
</reference>
<accession>A0ABR1BBV6</accession>
<proteinExistence type="predicted"/>
<gene>
    <name evidence="3" type="ORF">RUM44_011866</name>
</gene>
<keyword evidence="4" id="KW-1185">Reference proteome</keyword>
<evidence type="ECO:0000256" key="1">
    <source>
        <dbReference type="SAM" id="MobiDB-lite"/>
    </source>
</evidence>
<comment type="caution">
    <text evidence="3">The sequence shown here is derived from an EMBL/GenBank/DDBJ whole genome shotgun (WGS) entry which is preliminary data.</text>
</comment>
<protein>
    <submittedName>
        <fullName evidence="3">Uncharacterized protein</fullName>
    </submittedName>
</protein>
<dbReference type="Proteomes" id="UP001359485">
    <property type="component" value="Unassembled WGS sequence"/>
</dbReference>
<feature type="signal peptide" evidence="2">
    <location>
        <begin position="1"/>
        <end position="18"/>
    </location>
</feature>
<evidence type="ECO:0000313" key="4">
    <source>
        <dbReference type="Proteomes" id="UP001359485"/>
    </source>
</evidence>
<organism evidence="3 4">
    <name type="scientific">Polyplax serrata</name>
    <name type="common">Common mouse louse</name>
    <dbReference type="NCBI Taxonomy" id="468196"/>
    <lineage>
        <taxon>Eukaryota</taxon>
        <taxon>Metazoa</taxon>
        <taxon>Ecdysozoa</taxon>
        <taxon>Arthropoda</taxon>
        <taxon>Hexapoda</taxon>
        <taxon>Insecta</taxon>
        <taxon>Pterygota</taxon>
        <taxon>Neoptera</taxon>
        <taxon>Paraneoptera</taxon>
        <taxon>Psocodea</taxon>
        <taxon>Troctomorpha</taxon>
        <taxon>Phthiraptera</taxon>
        <taxon>Anoplura</taxon>
        <taxon>Polyplacidae</taxon>
        <taxon>Polyplax</taxon>
    </lineage>
</organism>
<name>A0ABR1BBV6_POLSC</name>
<feature type="region of interest" description="Disordered" evidence="1">
    <location>
        <begin position="328"/>
        <end position="354"/>
    </location>
</feature>
<keyword evidence="2" id="KW-0732">Signal</keyword>
<evidence type="ECO:0000256" key="2">
    <source>
        <dbReference type="SAM" id="SignalP"/>
    </source>
</evidence>
<feature type="chain" id="PRO_5045672483" evidence="2">
    <location>
        <begin position="19"/>
        <end position="558"/>
    </location>
</feature>
<evidence type="ECO:0000313" key="3">
    <source>
        <dbReference type="EMBL" id="KAK6640180.1"/>
    </source>
</evidence>